<dbReference type="RefSeq" id="WP_390408450.1">
    <property type="nucleotide sequence ID" value="NZ_BAABYW010000001.1"/>
</dbReference>
<reference evidence="1 2" key="1">
    <citation type="submission" date="2024-04" db="EMBL/GenBank/DDBJ databases">
        <title>Defined microbial consortia suppress multidrug-resistant proinflammatory Enterobacteriaceae via ecological control.</title>
        <authorList>
            <person name="Furuichi M."/>
            <person name="Kawaguchi T."/>
            <person name="Pust M."/>
            <person name="Yasuma K."/>
            <person name="Plichta D."/>
            <person name="Hasegawa N."/>
            <person name="Ohya T."/>
            <person name="Bhattarai S."/>
            <person name="Sasajima S."/>
            <person name="Aoto Y."/>
            <person name="Tuganbaev T."/>
            <person name="Yaginuma M."/>
            <person name="Ueda M."/>
            <person name="Okahashi N."/>
            <person name="Amafuji K."/>
            <person name="Kiridooshi Y."/>
            <person name="Sugita K."/>
            <person name="Strazar M."/>
            <person name="Skelly A."/>
            <person name="Suda W."/>
            <person name="Hattori M."/>
            <person name="Nakamoto N."/>
            <person name="Caballero S."/>
            <person name="Norman J."/>
            <person name="Olle B."/>
            <person name="Tanoue T."/>
            <person name="Arita M."/>
            <person name="Bucci V."/>
            <person name="Atarashi K."/>
            <person name="Xavier R."/>
            <person name="Honda K."/>
        </authorList>
    </citation>
    <scope>NUCLEOTIDE SEQUENCE [LARGE SCALE GENOMIC DNA]</scope>
    <source>
        <strain evidence="2">k04-0078-D8-1</strain>
    </source>
</reference>
<gene>
    <name evidence="1" type="ORF">K040078D81_43180</name>
</gene>
<accession>A0ABQ0BFF6</accession>
<evidence type="ECO:0000313" key="2">
    <source>
        <dbReference type="Proteomes" id="UP001600943"/>
    </source>
</evidence>
<proteinExistence type="predicted"/>
<evidence type="ECO:0000313" key="1">
    <source>
        <dbReference type="EMBL" id="GAA6410201.1"/>
    </source>
</evidence>
<protein>
    <submittedName>
        <fullName evidence="1">Uncharacterized protein</fullName>
    </submittedName>
</protein>
<name>A0ABQ0BFF6_9FIRM</name>
<organism evidence="1 2">
    <name type="scientific">Blautia hominis</name>
    <dbReference type="NCBI Taxonomy" id="2025493"/>
    <lineage>
        <taxon>Bacteria</taxon>
        <taxon>Bacillati</taxon>
        <taxon>Bacillota</taxon>
        <taxon>Clostridia</taxon>
        <taxon>Lachnospirales</taxon>
        <taxon>Lachnospiraceae</taxon>
        <taxon>Blautia</taxon>
    </lineage>
</organism>
<sequence>MKRKVIRTKIVPCISSKIIQEDDECQNLKELEVKLGKEYILKKIFDEKEMSYQNLLELYEQFTQGQENSLFAWMYILTDDFGIVINEHIYLYHYDLDISNQQKSLFPWEYMDSKRYIGDTWWTNDDEILNDIKELSILDFMDKYKGY</sequence>
<dbReference type="Proteomes" id="UP001600943">
    <property type="component" value="Unassembled WGS sequence"/>
</dbReference>
<dbReference type="EMBL" id="BAABYW010000001">
    <property type="protein sequence ID" value="GAA6410201.1"/>
    <property type="molecule type" value="Genomic_DNA"/>
</dbReference>
<comment type="caution">
    <text evidence="1">The sequence shown here is derived from an EMBL/GenBank/DDBJ whole genome shotgun (WGS) entry which is preliminary data.</text>
</comment>
<keyword evidence="2" id="KW-1185">Reference proteome</keyword>